<evidence type="ECO:0000256" key="5">
    <source>
        <dbReference type="ARBA" id="ARBA00022989"/>
    </source>
</evidence>
<dbReference type="OrthoDB" id="9788907at2"/>
<keyword evidence="5 7" id="KW-1133">Transmembrane helix</keyword>
<dbReference type="PANTHER" id="PTHR33567">
    <property type="entry name" value="CHROMATE ION TRANSPORTER (EUROFUNG)"/>
    <property type="match status" value="1"/>
</dbReference>
<dbReference type="KEGG" id="msv:Mesil_2533"/>
<dbReference type="AlphaFoldDB" id="D7BB09"/>
<dbReference type="PANTHER" id="PTHR33567:SF3">
    <property type="entry name" value="CHROMATE ION TRANSPORTER (EUROFUNG)"/>
    <property type="match status" value="1"/>
</dbReference>
<evidence type="ECO:0000256" key="7">
    <source>
        <dbReference type="SAM" id="Phobius"/>
    </source>
</evidence>
<evidence type="ECO:0000256" key="2">
    <source>
        <dbReference type="ARBA" id="ARBA00005262"/>
    </source>
</evidence>
<feature type="transmembrane region" description="Helical" evidence="7">
    <location>
        <begin position="75"/>
        <end position="99"/>
    </location>
</feature>
<dbReference type="InterPro" id="IPR014047">
    <property type="entry name" value="Chr_Tranpt_l_chain"/>
</dbReference>
<evidence type="ECO:0000256" key="4">
    <source>
        <dbReference type="ARBA" id="ARBA00022692"/>
    </source>
</evidence>
<feature type="transmembrane region" description="Helical" evidence="7">
    <location>
        <begin position="182"/>
        <end position="206"/>
    </location>
</feature>
<feature type="transmembrane region" description="Helical" evidence="7">
    <location>
        <begin position="332"/>
        <end position="347"/>
    </location>
</feature>
<sequence>MQRALEVLRTFFFLGLTAFGGPAAHIAIFQRLLVEERGWVNREDFRKLLGAVNLIPGPNSTEMTMLLGYTRAGGWGLVLGGLGFIVPAALVTLLLVALYRDFAEVPLVQGAFLGFRLAVPALIAQALMDLLPHPRHEPFTWIFALSALGLVALGLNEALVVLLVGLLALGARRARVLAAEPFTLFLFFLKVGAVLFGSGYVLVAFLQETVARGWLRPTELLDAVALGQITPGPLLTTATAVGYLASGVFGAALATVGIFLPSFIVSALLARFLERVAGNPVAETFLKGAAGAALGLIAWALWLLGREVLTGWLEAALVLLVLVLLRRKVPAMLLLGISALGGAIWALA</sequence>
<keyword evidence="6 7" id="KW-0472">Membrane</keyword>
<feature type="transmembrane region" description="Helical" evidence="7">
    <location>
        <begin position="140"/>
        <end position="170"/>
    </location>
</feature>
<dbReference type="GO" id="GO:0015109">
    <property type="term" value="F:chromate transmembrane transporter activity"/>
    <property type="evidence" value="ECO:0007669"/>
    <property type="project" value="InterPro"/>
</dbReference>
<dbReference type="Pfam" id="PF02417">
    <property type="entry name" value="Chromate_transp"/>
    <property type="match status" value="2"/>
</dbReference>
<keyword evidence="3" id="KW-1003">Cell membrane</keyword>
<dbReference type="HOGENOM" id="CLU_018106_0_0_0"/>
<feature type="transmembrane region" description="Helical" evidence="7">
    <location>
        <begin position="12"/>
        <end position="33"/>
    </location>
</feature>
<keyword evidence="4 7" id="KW-0812">Transmembrane</keyword>
<evidence type="ECO:0000256" key="3">
    <source>
        <dbReference type="ARBA" id="ARBA00022475"/>
    </source>
</evidence>
<dbReference type="InterPro" id="IPR003370">
    <property type="entry name" value="Chromate_transpt"/>
</dbReference>
<evidence type="ECO:0000313" key="9">
    <source>
        <dbReference type="Proteomes" id="UP000001916"/>
    </source>
</evidence>
<dbReference type="EMBL" id="CP002042">
    <property type="protein sequence ID" value="ADH64383.1"/>
    <property type="molecule type" value="Genomic_DNA"/>
</dbReference>
<comment type="subcellular location">
    <subcellularLocation>
        <location evidence="1">Cell membrane</location>
        <topology evidence="1">Multi-pass membrane protein</topology>
    </subcellularLocation>
</comment>
<keyword evidence="9" id="KW-1185">Reference proteome</keyword>
<accession>D7BB09</accession>
<reference evidence="8 9" key="1">
    <citation type="journal article" date="2010" name="Stand. Genomic Sci.">
        <title>Complete genome sequence of Meiothermus silvanus type strain (VI-R2).</title>
        <authorList>
            <person name="Sikorski J."/>
            <person name="Tindall B.J."/>
            <person name="Lowry S."/>
            <person name="Lucas S."/>
            <person name="Nolan M."/>
            <person name="Copeland A."/>
            <person name="Glavina Del Rio T."/>
            <person name="Tice H."/>
            <person name="Cheng J.F."/>
            <person name="Han C."/>
            <person name="Pitluck S."/>
            <person name="Liolios K."/>
            <person name="Ivanova N."/>
            <person name="Mavromatis K."/>
            <person name="Mikhailova N."/>
            <person name="Pati A."/>
            <person name="Goodwin L."/>
            <person name="Chen A."/>
            <person name="Palaniappan K."/>
            <person name="Land M."/>
            <person name="Hauser L."/>
            <person name="Chang Y.J."/>
            <person name="Jeffries C.D."/>
            <person name="Rohde M."/>
            <person name="Goker M."/>
            <person name="Woyke T."/>
            <person name="Bristow J."/>
            <person name="Eisen J.A."/>
            <person name="Markowitz V."/>
            <person name="Hugenholtz P."/>
            <person name="Kyrpides N.C."/>
            <person name="Klenk H.P."/>
            <person name="Lapidus A."/>
        </authorList>
    </citation>
    <scope>NUCLEOTIDE SEQUENCE [LARGE SCALE GENOMIC DNA]</scope>
    <source>
        <strain evidence="9">ATCC 700542 / DSM 9946 / VI-R2</strain>
    </source>
</reference>
<feature type="transmembrane region" description="Helical" evidence="7">
    <location>
        <begin position="111"/>
        <end position="128"/>
    </location>
</feature>
<dbReference type="eggNOG" id="COG2059">
    <property type="taxonomic scope" value="Bacteria"/>
</dbReference>
<evidence type="ECO:0000256" key="1">
    <source>
        <dbReference type="ARBA" id="ARBA00004651"/>
    </source>
</evidence>
<gene>
    <name evidence="8" type="ordered locus">Mesil_2533</name>
</gene>
<feature type="transmembrane region" description="Helical" evidence="7">
    <location>
        <begin position="240"/>
        <end position="273"/>
    </location>
</feature>
<organism evidence="8 9">
    <name type="scientific">Allomeiothermus silvanus (strain ATCC 700542 / DSM 9946 / NBRC 106475 / NCIMB 13440 / VI-R2)</name>
    <name type="common">Thermus silvanus</name>
    <dbReference type="NCBI Taxonomy" id="526227"/>
    <lineage>
        <taxon>Bacteria</taxon>
        <taxon>Thermotogati</taxon>
        <taxon>Deinococcota</taxon>
        <taxon>Deinococci</taxon>
        <taxon>Thermales</taxon>
        <taxon>Thermaceae</taxon>
        <taxon>Allomeiothermus</taxon>
    </lineage>
</organism>
<feature type="transmembrane region" description="Helical" evidence="7">
    <location>
        <begin position="308"/>
        <end position="325"/>
    </location>
</feature>
<dbReference type="STRING" id="526227.Mesil_2533"/>
<evidence type="ECO:0000313" key="8">
    <source>
        <dbReference type="EMBL" id="ADH64383.1"/>
    </source>
</evidence>
<protein>
    <submittedName>
        <fullName evidence="8">Chromate transporter, chromate ion transporter (CHR) family</fullName>
    </submittedName>
</protein>
<feature type="transmembrane region" description="Helical" evidence="7">
    <location>
        <begin position="285"/>
        <end position="302"/>
    </location>
</feature>
<dbReference type="RefSeq" id="WP_013158924.1">
    <property type="nucleotide sequence ID" value="NC_014212.1"/>
</dbReference>
<dbReference type="Proteomes" id="UP000001916">
    <property type="component" value="Chromosome"/>
</dbReference>
<evidence type="ECO:0000256" key="6">
    <source>
        <dbReference type="ARBA" id="ARBA00023136"/>
    </source>
</evidence>
<comment type="similarity">
    <text evidence="2">Belongs to the chromate ion transporter (CHR) (TC 2.A.51) family.</text>
</comment>
<name>D7BB09_ALLS1</name>
<proteinExistence type="inferred from homology"/>
<dbReference type="PIRSF" id="PIRSF004810">
    <property type="entry name" value="ChrA"/>
    <property type="match status" value="1"/>
</dbReference>
<dbReference type="GO" id="GO:0005886">
    <property type="term" value="C:plasma membrane"/>
    <property type="evidence" value="ECO:0007669"/>
    <property type="project" value="UniProtKB-SubCell"/>
</dbReference>